<keyword evidence="1" id="KW-0813">Transport</keyword>
<dbReference type="RefSeq" id="WP_153402467.1">
    <property type="nucleotide sequence ID" value="NZ_ML762427.1"/>
</dbReference>
<dbReference type="PANTHER" id="PTHR42939">
    <property type="entry name" value="ABC TRANSPORTER ATP-BINDING PROTEIN ALBC-RELATED"/>
    <property type="match status" value="1"/>
</dbReference>
<keyword evidence="6" id="KW-1185">Reference proteome</keyword>
<dbReference type="InterPro" id="IPR003439">
    <property type="entry name" value="ABC_transporter-like_ATP-bd"/>
</dbReference>
<keyword evidence="3 5" id="KW-0067">ATP-binding</keyword>
<dbReference type="InterPro" id="IPR003593">
    <property type="entry name" value="AAA+_ATPase"/>
</dbReference>
<dbReference type="CDD" id="cd03230">
    <property type="entry name" value="ABC_DR_subfamily_A"/>
    <property type="match status" value="1"/>
</dbReference>
<dbReference type="Proteomes" id="UP000480246">
    <property type="component" value="Unassembled WGS sequence"/>
</dbReference>
<reference evidence="5 6" key="1">
    <citation type="submission" date="2019-10" db="EMBL/GenBank/DDBJ databases">
        <title>Gracilibacillus sp. nov. isolated from rice seeds.</title>
        <authorList>
            <person name="He S."/>
        </authorList>
    </citation>
    <scope>NUCLEOTIDE SEQUENCE [LARGE SCALE GENOMIC DNA]</scope>
    <source>
        <strain evidence="5 6">TD8</strain>
    </source>
</reference>
<dbReference type="InterPro" id="IPR051782">
    <property type="entry name" value="ABC_Transporter_VariousFunc"/>
</dbReference>
<dbReference type="AlphaFoldDB" id="A0A7C8L7U7"/>
<organism evidence="5 6">
    <name type="scientific">Gracilibacillus oryzae</name>
    <dbReference type="NCBI Taxonomy" id="1672701"/>
    <lineage>
        <taxon>Bacteria</taxon>
        <taxon>Bacillati</taxon>
        <taxon>Bacillota</taxon>
        <taxon>Bacilli</taxon>
        <taxon>Bacillales</taxon>
        <taxon>Bacillaceae</taxon>
        <taxon>Gracilibacillus</taxon>
    </lineage>
</organism>
<sequence>MNNIIEVNNVTKVFDKQVILKNVQLEVAKGKTIGIAGKNGSGKSVLFKIICGLTRADTGTVKIREEILGKHLDFPDNVGIFINAPGYIEIYNGFKNLKFLAAIKNKITDEQIKHTRSLVGLNPENKTKVKNYSLGMKQKLGLAQAIMENQDILILDEPFNGLDYKTYHDVKEVIHTLKEERKTILLTSHHYQDIEELCDEVYFISDGEFRPLTDDVKEFYFRRN</sequence>
<evidence type="ECO:0000256" key="2">
    <source>
        <dbReference type="ARBA" id="ARBA00022741"/>
    </source>
</evidence>
<dbReference type="Pfam" id="PF00005">
    <property type="entry name" value="ABC_tran"/>
    <property type="match status" value="1"/>
</dbReference>
<comment type="caution">
    <text evidence="5">The sequence shown here is derived from an EMBL/GenBank/DDBJ whole genome shotgun (WGS) entry which is preliminary data.</text>
</comment>
<gene>
    <name evidence="5" type="ORF">F9U64_07965</name>
</gene>
<dbReference type="PROSITE" id="PS00211">
    <property type="entry name" value="ABC_TRANSPORTER_1"/>
    <property type="match status" value="1"/>
</dbReference>
<feature type="domain" description="ABC transporter" evidence="4">
    <location>
        <begin position="5"/>
        <end position="220"/>
    </location>
</feature>
<dbReference type="PROSITE" id="PS50893">
    <property type="entry name" value="ABC_TRANSPORTER_2"/>
    <property type="match status" value="1"/>
</dbReference>
<dbReference type="EMBL" id="WEID01000036">
    <property type="protein sequence ID" value="KAB8137732.1"/>
    <property type="molecule type" value="Genomic_DNA"/>
</dbReference>
<dbReference type="SUPFAM" id="SSF52540">
    <property type="entry name" value="P-loop containing nucleoside triphosphate hydrolases"/>
    <property type="match status" value="1"/>
</dbReference>
<dbReference type="PANTHER" id="PTHR42939:SF1">
    <property type="entry name" value="ABC TRANSPORTER ATP-BINDING PROTEIN ALBC-RELATED"/>
    <property type="match status" value="1"/>
</dbReference>
<evidence type="ECO:0000256" key="1">
    <source>
        <dbReference type="ARBA" id="ARBA00022448"/>
    </source>
</evidence>
<dbReference type="Gene3D" id="3.40.50.300">
    <property type="entry name" value="P-loop containing nucleotide triphosphate hydrolases"/>
    <property type="match status" value="1"/>
</dbReference>
<evidence type="ECO:0000313" key="6">
    <source>
        <dbReference type="Proteomes" id="UP000480246"/>
    </source>
</evidence>
<dbReference type="GO" id="GO:0016887">
    <property type="term" value="F:ATP hydrolysis activity"/>
    <property type="evidence" value="ECO:0007669"/>
    <property type="project" value="InterPro"/>
</dbReference>
<dbReference type="InterPro" id="IPR027417">
    <property type="entry name" value="P-loop_NTPase"/>
</dbReference>
<dbReference type="InterPro" id="IPR017871">
    <property type="entry name" value="ABC_transporter-like_CS"/>
</dbReference>
<protein>
    <submittedName>
        <fullName evidence="5">ABC transporter ATP-binding protein</fullName>
    </submittedName>
</protein>
<accession>A0A7C8L7U7</accession>
<evidence type="ECO:0000256" key="3">
    <source>
        <dbReference type="ARBA" id="ARBA00022840"/>
    </source>
</evidence>
<evidence type="ECO:0000259" key="4">
    <source>
        <dbReference type="PROSITE" id="PS50893"/>
    </source>
</evidence>
<keyword evidence="2" id="KW-0547">Nucleotide-binding</keyword>
<dbReference type="GO" id="GO:0005524">
    <property type="term" value="F:ATP binding"/>
    <property type="evidence" value="ECO:0007669"/>
    <property type="project" value="UniProtKB-KW"/>
</dbReference>
<proteinExistence type="predicted"/>
<name>A0A7C8L7U7_9BACI</name>
<evidence type="ECO:0000313" key="5">
    <source>
        <dbReference type="EMBL" id="KAB8137732.1"/>
    </source>
</evidence>
<dbReference type="SMART" id="SM00382">
    <property type="entry name" value="AAA"/>
    <property type="match status" value="1"/>
</dbReference>
<dbReference type="OrthoDB" id="9804819at2"/>